<dbReference type="Proteomes" id="UP000693970">
    <property type="component" value="Unassembled WGS sequence"/>
</dbReference>
<keyword evidence="4" id="KW-1185">Reference proteome</keyword>
<feature type="chain" id="PRO_5039948835" evidence="2">
    <location>
        <begin position="23"/>
        <end position="181"/>
    </location>
</feature>
<dbReference type="EMBL" id="JAGRRH010000013">
    <property type="protein sequence ID" value="KAG7360548.1"/>
    <property type="molecule type" value="Genomic_DNA"/>
</dbReference>
<gene>
    <name evidence="3" type="ORF">IV203_035647</name>
</gene>
<organism evidence="3 4">
    <name type="scientific">Nitzschia inconspicua</name>
    <dbReference type="NCBI Taxonomy" id="303405"/>
    <lineage>
        <taxon>Eukaryota</taxon>
        <taxon>Sar</taxon>
        <taxon>Stramenopiles</taxon>
        <taxon>Ochrophyta</taxon>
        <taxon>Bacillariophyta</taxon>
        <taxon>Bacillariophyceae</taxon>
        <taxon>Bacillariophycidae</taxon>
        <taxon>Bacillariales</taxon>
        <taxon>Bacillariaceae</taxon>
        <taxon>Nitzschia</taxon>
    </lineage>
</organism>
<dbReference type="InterPro" id="IPR007454">
    <property type="entry name" value="UPF0250_YbeD-like"/>
</dbReference>
<evidence type="ECO:0000256" key="1">
    <source>
        <dbReference type="SAM" id="MobiDB-lite"/>
    </source>
</evidence>
<keyword evidence="2" id="KW-0732">Signal</keyword>
<reference evidence="3" key="1">
    <citation type="journal article" date="2021" name="Sci. Rep.">
        <title>Diploid genomic architecture of Nitzschia inconspicua, an elite biomass production diatom.</title>
        <authorList>
            <person name="Oliver A."/>
            <person name="Podell S."/>
            <person name="Pinowska A."/>
            <person name="Traller J.C."/>
            <person name="Smith S.R."/>
            <person name="McClure R."/>
            <person name="Beliaev A."/>
            <person name="Bohutskyi P."/>
            <person name="Hill E.A."/>
            <person name="Rabines A."/>
            <person name="Zheng H."/>
            <person name="Allen L.Z."/>
            <person name="Kuo A."/>
            <person name="Grigoriev I.V."/>
            <person name="Allen A.E."/>
            <person name="Hazlebeck D."/>
            <person name="Allen E.E."/>
        </authorList>
    </citation>
    <scope>NUCLEOTIDE SEQUENCE</scope>
    <source>
        <strain evidence="3">Hildebrandi</strain>
    </source>
</reference>
<comment type="caution">
    <text evidence="3">The sequence shown here is derived from an EMBL/GenBank/DDBJ whole genome shotgun (WGS) entry which is preliminary data.</text>
</comment>
<dbReference type="Pfam" id="PF04359">
    <property type="entry name" value="DUF493"/>
    <property type="match status" value="1"/>
</dbReference>
<dbReference type="OrthoDB" id="43442at2759"/>
<accession>A0A9K3LEJ6</accession>
<reference evidence="3" key="2">
    <citation type="submission" date="2021-04" db="EMBL/GenBank/DDBJ databases">
        <authorList>
            <person name="Podell S."/>
        </authorList>
    </citation>
    <scope>NUCLEOTIDE SEQUENCE</scope>
    <source>
        <strain evidence="3">Hildebrandi</strain>
    </source>
</reference>
<dbReference type="AlphaFoldDB" id="A0A9K3LEJ6"/>
<feature type="signal peptide" evidence="2">
    <location>
        <begin position="1"/>
        <end position="22"/>
    </location>
</feature>
<feature type="region of interest" description="Disordered" evidence="1">
    <location>
        <begin position="39"/>
        <end position="62"/>
    </location>
</feature>
<name>A0A9K3LEJ6_9STRA</name>
<proteinExistence type="predicted"/>
<evidence type="ECO:0000256" key="2">
    <source>
        <dbReference type="SAM" id="SignalP"/>
    </source>
</evidence>
<evidence type="ECO:0000313" key="4">
    <source>
        <dbReference type="Proteomes" id="UP000693970"/>
    </source>
</evidence>
<protein>
    <submittedName>
        <fullName evidence="3">DUF493 domain containing protein</fullName>
    </submittedName>
</protein>
<sequence>MTFSLTVKRLLFLGTCLAGINGFAVESSRRRNLYPLRQAPGLVDDDHDDSSSSSQRTETSAELPERFNYKVQALMGNFDPIGEDDERQEGNILNAMLSFPSRYTFNVVGRTMGDDTLQQEYTDSVRKVVHSTTGDEEMSCKCKRRGTKFTKVQCEASVQSVTMINNIYNELDGLEMTVMRF</sequence>
<evidence type="ECO:0000313" key="3">
    <source>
        <dbReference type="EMBL" id="KAG7360548.1"/>
    </source>
</evidence>